<feature type="transmembrane region" description="Helical" evidence="2">
    <location>
        <begin position="12"/>
        <end position="35"/>
    </location>
</feature>
<gene>
    <name evidence="3" type="ORF">GOB93_14515</name>
</gene>
<dbReference type="EMBL" id="WOTB01000021">
    <property type="protein sequence ID" value="NHN85846.1"/>
    <property type="molecule type" value="Genomic_DNA"/>
</dbReference>
<feature type="compositionally biased region" description="Polar residues" evidence="1">
    <location>
        <begin position="73"/>
        <end position="82"/>
    </location>
</feature>
<proteinExistence type="predicted"/>
<accession>A0ABX0JQU3</accession>
<evidence type="ECO:0000313" key="4">
    <source>
        <dbReference type="Proteomes" id="UP000635278"/>
    </source>
</evidence>
<feature type="region of interest" description="Disordered" evidence="1">
    <location>
        <begin position="47"/>
        <end position="82"/>
    </location>
</feature>
<sequence>MPDGLHQPGGALAVSGGFVVAMIAVADVMAGRAGTLRMASRTRRRVPDAVQVEKSAASGGKEQSGCELFRNTPPFSIQSQTR</sequence>
<name>A0ABX0JQU3_9PROT</name>
<keyword evidence="2" id="KW-1133">Transmembrane helix</keyword>
<keyword evidence="2" id="KW-0812">Transmembrane</keyword>
<keyword evidence="2" id="KW-0472">Membrane</keyword>
<protein>
    <submittedName>
        <fullName evidence="3">Uncharacterized protein</fullName>
    </submittedName>
</protein>
<dbReference type="Proteomes" id="UP000635278">
    <property type="component" value="Unassembled WGS sequence"/>
</dbReference>
<evidence type="ECO:0000256" key="2">
    <source>
        <dbReference type="SAM" id="Phobius"/>
    </source>
</evidence>
<keyword evidence="4" id="KW-1185">Reference proteome</keyword>
<reference evidence="3 4" key="1">
    <citation type="journal article" date="2020" name="Int. J. Syst. Evol. Microbiol.">
        <title>Novel acetic acid bacteria from cider fermentations: Acetobacter conturbans sp. nov. and Acetobacter fallax sp. nov.</title>
        <authorList>
            <person name="Sombolestani A.S."/>
            <person name="Cleenwerck I."/>
            <person name="Cnockaert M."/>
            <person name="Borremans W."/>
            <person name="Wieme A.D."/>
            <person name="De Vuyst L."/>
            <person name="Vandamme P."/>
        </authorList>
    </citation>
    <scope>NUCLEOTIDE SEQUENCE [LARGE SCALE GENOMIC DNA]</scope>
    <source>
        <strain evidence="3 4">LMG 30640</strain>
    </source>
</reference>
<comment type="caution">
    <text evidence="3">The sequence shown here is derived from an EMBL/GenBank/DDBJ whole genome shotgun (WGS) entry which is preliminary data.</text>
</comment>
<organism evidence="3 4">
    <name type="scientific">Acetobacter musti</name>
    <dbReference type="NCBI Taxonomy" id="864732"/>
    <lineage>
        <taxon>Bacteria</taxon>
        <taxon>Pseudomonadati</taxon>
        <taxon>Pseudomonadota</taxon>
        <taxon>Alphaproteobacteria</taxon>
        <taxon>Acetobacterales</taxon>
        <taxon>Acetobacteraceae</taxon>
        <taxon>Acetobacter</taxon>
    </lineage>
</organism>
<dbReference type="RefSeq" id="WP_173584241.1">
    <property type="nucleotide sequence ID" value="NZ_WOTB01000021.1"/>
</dbReference>
<evidence type="ECO:0000256" key="1">
    <source>
        <dbReference type="SAM" id="MobiDB-lite"/>
    </source>
</evidence>
<evidence type="ECO:0000313" key="3">
    <source>
        <dbReference type="EMBL" id="NHN85846.1"/>
    </source>
</evidence>